<feature type="transmembrane region" description="Helical" evidence="3">
    <location>
        <begin position="370"/>
        <end position="392"/>
    </location>
</feature>
<dbReference type="STRING" id="1314783.A0A165QJ16"/>
<keyword evidence="3" id="KW-1133">Transmembrane helix</keyword>
<evidence type="ECO:0000259" key="4">
    <source>
        <dbReference type="PROSITE" id="PS50850"/>
    </source>
</evidence>
<sequence length="431" mass="46101">MADLEKSEDRTSWHAPTFVDASAVSEHVADHTEDAVEGGTKGWLTVFGSFLALFCTFGQLNSFGTFQSWYADHQLSHESPSVISWIGSLQLWVFFFSGGLIGRLFDERGPKALMALGTALLVVSVMITSVLSSYPAFLVVQGIIFGLGAGLLFYPSLAAVSSHFQRYRGRALGTAMAGSGLGGVVYPIMFRRLFSEVGFGWAVRISGFIDLALCLVALATVTARVPENRQPRRWFESKLLEDLAFKLVVGGSVFISFGLFIPNFYIVDYATAHGVSSTTAFYVLAIMNAASTVGRLAPPLLSDKRGHFNLIVPCAFLSGLAALVLWTTAHSRLGIIAFSVLFGFFSGGFNALIIPCVAQISDPETTGTRIGMLYTLISFSSMGGGPAAGALLRRMGGSFIGLIALSGSSIIVGSIILFWAGRCKNSGMLAR</sequence>
<evidence type="ECO:0000256" key="1">
    <source>
        <dbReference type="ARBA" id="ARBA00004141"/>
    </source>
</evidence>
<keyword evidence="3" id="KW-0812">Transmembrane</keyword>
<comment type="similarity">
    <text evidence="2">Belongs to the major facilitator superfamily. Monocarboxylate porter (TC 2.A.1.13) family.</text>
</comment>
<feature type="domain" description="Major facilitator superfamily (MFS) profile" evidence="4">
    <location>
        <begin position="41"/>
        <end position="424"/>
    </location>
</feature>
<dbReference type="Pfam" id="PF07690">
    <property type="entry name" value="MFS_1"/>
    <property type="match status" value="1"/>
</dbReference>
<dbReference type="InterPro" id="IPR050327">
    <property type="entry name" value="Proton-linked_MCT"/>
</dbReference>
<evidence type="ECO:0000313" key="5">
    <source>
        <dbReference type="EMBL" id="KZT69532.1"/>
    </source>
</evidence>
<dbReference type="SUPFAM" id="SSF103473">
    <property type="entry name" value="MFS general substrate transporter"/>
    <property type="match status" value="1"/>
</dbReference>
<dbReference type="PROSITE" id="PS50850">
    <property type="entry name" value="MFS"/>
    <property type="match status" value="1"/>
</dbReference>
<feature type="transmembrane region" description="Helical" evidence="3">
    <location>
        <begin position="335"/>
        <end position="358"/>
    </location>
</feature>
<organism evidence="5 6">
    <name type="scientific">Daedalea quercina L-15889</name>
    <dbReference type="NCBI Taxonomy" id="1314783"/>
    <lineage>
        <taxon>Eukaryota</taxon>
        <taxon>Fungi</taxon>
        <taxon>Dikarya</taxon>
        <taxon>Basidiomycota</taxon>
        <taxon>Agaricomycotina</taxon>
        <taxon>Agaricomycetes</taxon>
        <taxon>Polyporales</taxon>
        <taxon>Fomitopsis</taxon>
    </lineage>
</organism>
<proteinExistence type="inferred from homology"/>
<keyword evidence="3" id="KW-0472">Membrane</keyword>
<dbReference type="GO" id="GO:0016020">
    <property type="term" value="C:membrane"/>
    <property type="evidence" value="ECO:0007669"/>
    <property type="project" value="UniProtKB-SubCell"/>
</dbReference>
<dbReference type="CDD" id="cd17352">
    <property type="entry name" value="MFS_MCT_SLC16"/>
    <property type="match status" value="1"/>
</dbReference>
<dbReference type="AlphaFoldDB" id="A0A165QJ16"/>
<dbReference type="InterPro" id="IPR011701">
    <property type="entry name" value="MFS"/>
</dbReference>
<dbReference type="InterPro" id="IPR020846">
    <property type="entry name" value="MFS_dom"/>
</dbReference>
<evidence type="ECO:0000256" key="2">
    <source>
        <dbReference type="ARBA" id="ARBA00006727"/>
    </source>
</evidence>
<dbReference type="Proteomes" id="UP000076727">
    <property type="component" value="Unassembled WGS sequence"/>
</dbReference>
<protein>
    <submittedName>
        <fullName evidence="5">MFS general substrate transporter</fullName>
    </submittedName>
</protein>
<evidence type="ECO:0000313" key="6">
    <source>
        <dbReference type="Proteomes" id="UP000076727"/>
    </source>
</evidence>
<comment type="subcellular location">
    <subcellularLocation>
        <location evidence="1">Membrane</location>
        <topology evidence="1">Multi-pass membrane protein</topology>
    </subcellularLocation>
</comment>
<feature type="transmembrane region" description="Helical" evidence="3">
    <location>
        <begin position="398"/>
        <end position="421"/>
    </location>
</feature>
<feature type="transmembrane region" description="Helical" evidence="3">
    <location>
        <begin position="243"/>
        <end position="267"/>
    </location>
</feature>
<feature type="transmembrane region" description="Helical" evidence="3">
    <location>
        <begin position="137"/>
        <end position="159"/>
    </location>
</feature>
<dbReference type="InterPro" id="IPR036259">
    <property type="entry name" value="MFS_trans_sf"/>
</dbReference>
<evidence type="ECO:0000256" key="3">
    <source>
        <dbReference type="SAM" id="Phobius"/>
    </source>
</evidence>
<dbReference type="OrthoDB" id="6509908at2759"/>
<dbReference type="PANTHER" id="PTHR11360:SF177">
    <property type="entry name" value="RIBOFLAVIN TRANSPORTER MCH5"/>
    <property type="match status" value="1"/>
</dbReference>
<reference evidence="5 6" key="1">
    <citation type="journal article" date="2016" name="Mol. Biol. Evol.">
        <title>Comparative Genomics of Early-Diverging Mushroom-Forming Fungi Provides Insights into the Origins of Lignocellulose Decay Capabilities.</title>
        <authorList>
            <person name="Nagy L.G."/>
            <person name="Riley R."/>
            <person name="Tritt A."/>
            <person name="Adam C."/>
            <person name="Daum C."/>
            <person name="Floudas D."/>
            <person name="Sun H."/>
            <person name="Yadav J.S."/>
            <person name="Pangilinan J."/>
            <person name="Larsson K.H."/>
            <person name="Matsuura K."/>
            <person name="Barry K."/>
            <person name="Labutti K."/>
            <person name="Kuo R."/>
            <person name="Ohm R.A."/>
            <person name="Bhattacharya S.S."/>
            <person name="Shirouzu T."/>
            <person name="Yoshinaga Y."/>
            <person name="Martin F.M."/>
            <person name="Grigoriev I.V."/>
            <person name="Hibbett D.S."/>
        </authorList>
    </citation>
    <scope>NUCLEOTIDE SEQUENCE [LARGE SCALE GENOMIC DNA]</scope>
    <source>
        <strain evidence="5 6">L-15889</strain>
    </source>
</reference>
<feature type="transmembrane region" description="Helical" evidence="3">
    <location>
        <begin position="112"/>
        <end position="131"/>
    </location>
</feature>
<name>A0A165QJ16_9APHY</name>
<accession>A0A165QJ16</accession>
<feature type="transmembrane region" description="Helical" evidence="3">
    <location>
        <begin position="82"/>
        <end position="105"/>
    </location>
</feature>
<keyword evidence="6" id="KW-1185">Reference proteome</keyword>
<feature type="transmembrane region" description="Helical" evidence="3">
    <location>
        <begin position="43"/>
        <end position="62"/>
    </location>
</feature>
<feature type="transmembrane region" description="Helical" evidence="3">
    <location>
        <begin position="310"/>
        <end position="329"/>
    </location>
</feature>
<gene>
    <name evidence="5" type="ORF">DAEQUDRAFT_669442</name>
</gene>
<dbReference type="GO" id="GO:0022857">
    <property type="term" value="F:transmembrane transporter activity"/>
    <property type="evidence" value="ECO:0007669"/>
    <property type="project" value="InterPro"/>
</dbReference>
<dbReference type="EMBL" id="KV429057">
    <property type="protein sequence ID" value="KZT69532.1"/>
    <property type="molecule type" value="Genomic_DNA"/>
</dbReference>
<dbReference type="PANTHER" id="PTHR11360">
    <property type="entry name" value="MONOCARBOXYLATE TRANSPORTER"/>
    <property type="match status" value="1"/>
</dbReference>
<feature type="transmembrane region" description="Helical" evidence="3">
    <location>
        <begin position="201"/>
        <end position="222"/>
    </location>
</feature>
<dbReference type="Gene3D" id="1.20.1250.20">
    <property type="entry name" value="MFS general substrate transporter like domains"/>
    <property type="match status" value="2"/>
</dbReference>
<feature type="transmembrane region" description="Helical" evidence="3">
    <location>
        <begin position="171"/>
        <end position="189"/>
    </location>
</feature>